<gene>
    <name evidence="1" type="ORF">EOE66_04875</name>
</gene>
<name>A0A437RKB2_9BURK</name>
<dbReference type="AlphaFoldDB" id="A0A437RKB2"/>
<comment type="caution">
    <text evidence="1">The sequence shown here is derived from an EMBL/GenBank/DDBJ whole genome shotgun (WGS) entry which is preliminary data.</text>
</comment>
<reference evidence="1 2" key="1">
    <citation type="submission" date="2019-01" db="EMBL/GenBank/DDBJ databases">
        <authorList>
            <person name="Chen W.-M."/>
        </authorList>
    </citation>
    <scope>NUCLEOTIDE SEQUENCE [LARGE SCALE GENOMIC DNA]</scope>
    <source>
        <strain evidence="1 2">KYPY4</strain>
    </source>
</reference>
<sequence>MQASIAPRDFTPGAAFAGLPGDRGARMAARQAFVDLKTSYLQALDTLPGAEWLRVQVRAAEEPVDLWLLRAPVFDTLSATDDDARQRRQLLRRSLDSVFPDLDGPIEFTPF</sequence>
<accession>A0A437RKB2</accession>
<dbReference type="RefSeq" id="WP_128227571.1">
    <property type="nucleotide sequence ID" value="NZ_SACR01000002.1"/>
</dbReference>
<organism evidence="1 2">
    <name type="scientific">Rubrivivax rivuli</name>
    <dbReference type="NCBI Taxonomy" id="1862385"/>
    <lineage>
        <taxon>Bacteria</taxon>
        <taxon>Pseudomonadati</taxon>
        <taxon>Pseudomonadota</taxon>
        <taxon>Betaproteobacteria</taxon>
        <taxon>Burkholderiales</taxon>
        <taxon>Sphaerotilaceae</taxon>
        <taxon>Rubrivivax</taxon>
    </lineage>
</organism>
<evidence type="ECO:0000313" key="2">
    <source>
        <dbReference type="Proteomes" id="UP000285575"/>
    </source>
</evidence>
<evidence type="ECO:0000313" key="1">
    <source>
        <dbReference type="EMBL" id="RVU47102.1"/>
    </source>
</evidence>
<dbReference type="OrthoDB" id="9157097at2"/>
<proteinExistence type="predicted"/>
<dbReference type="EMBL" id="SACR01000002">
    <property type="protein sequence ID" value="RVU47102.1"/>
    <property type="molecule type" value="Genomic_DNA"/>
</dbReference>
<protein>
    <submittedName>
        <fullName evidence="1">Uncharacterized protein</fullName>
    </submittedName>
</protein>
<dbReference type="Proteomes" id="UP000285575">
    <property type="component" value="Unassembled WGS sequence"/>
</dbReference>
<keyword evidence="2" id="KW-1185">Reference proteome</keyword>